<keyword evidence="8" id="KW-1185">Reference proteome</keyword>
<reference evidence="7 8" key="1">
    <citation type="submission" date="2006-02" db="EMBL/GenBank/DDBJ databases">
        <authorList>
            <person name="Pinhassi J."/>
            <person name="Pedros-Alio C."/>
            <person name="Ferriera S."/>
            <person name="Johnson J."/>
            <person name="Kravitz S."/>
            <person name="Halpern A."/>
            <person name="Remington K."/>
            <person name="Beeson K."/>
            <person name="Tran B."/>
            <person name="Rogers Y.-H."/>
            <person name="Friedman R."/>
            <person name="Venter J.C."/>
        </authorList>
    </citation>
    <scope>NUCLEOTIDE SEQUENCE [LARGE SCALE GENOMIC DNA]</scope>
    <source>
        <strain evidence="7 8">MED92</strain>
    </source>
</reference>
<evidence type="ECO:0000259" key="6">
    <source>
        <dbReference type="Pfam" id="PF00171"/>
    </source>
</evidence>
<evidence type="ECO:0000256" key="2">
    <source>
        <dbReference type="ARBA" id="ARBA00023002"/>
    </source>
</evidence>
<comment type="similarity">
    <text evidence="4">Belongs to the aldehyde dehydrogenase family. AstD subfamily.</text>
</comment>
<organism evidence="7 8">
    <name type="scientific">Neptuniibacter caesariensis</name>
    <dbReference type="NCBI Taxonomy" id="207954"/>
    <lineage>
        <taxon>Bacteria</taxon>
        <taxon>Pseudomonadati</taxon>
        <taxon>Pseudomonadota</taxon>
        <taxon>Gammaproteobacteria</taxon>
        <taxon>Oceanospirillales</taxon>
        <taxon>Oceanospirillaceae</taxon>
        <taxon>Neptuniibacter</taxon>
    </lineage>
</organism>
<dbReference type="EC" id="1.2.1.71" evidence="4"/>
<evidence type="ECO:0000313" key="7">
    <source>
        <dbReference type="EMBL" id="EAR62783.1"/>
    </source>
</evidence>
<dbReference type="InterPro" id="IPR029510">
    <property type="entry name" value="Ald_DH_CS_GLU"/>
</dbReference>
<dbReference type="InterPro" id="IPR017649">
    <property type="entry name" value="SuccinylGlu_semiald_DH_AstD"/>
</dbReference>
<dbReference type="NCBIfam" id="TIGR03240">
    <property type="entry name" value="arg_catab_astD"/>
    <property type="match status" value="1"/>
</dbReference>
<dbReference type="Gene3D" id="3.40.605.10">
    <property type="entry name" value="Aldehyde Dehydrogenase, Chain A, domain 1"/>
    <property type="match status" value="1"/>
</dbReference>
<dbReference type="RefSeq" id="WP_007021801.1">
    <property type="nucleotide sequence ID" value="NZ_CH724126.1"/>
</dbReference>
<dbReference type="CDD" id="cd07095">
    <property type="entry name" value="ALDH_SGSD_AstD"/>
    <property type="match status" value="1"/>
</dbReference>
<sequence>MKPLTSLFIDGQWIQGEGESFESLNPGNGESIWEGNAANADQVDDAVAASRKAFPHWAELTLKQRAAYFQRFNTLLEEHKTLLADTIGQETGKPLWEAQTEITAMLGKASITVKAYQERCSSEDNSNQNIRSSLSYRPHGVVAIFGPYNFPGHLPNGHIMPALLAGNTVVFKPSELTPRTAELMVHLWQKAELPDGVLNLVQGGKDTGVALASHQNIDGLFFTGSAETGCYLHEQFGGHPEKILALEMGGNNPLLVTETDNIPAAVYNTIQSAYITSGQRCTCARRLLVPEGYPGDRFILALKEAVSNIGIGAYNREPQPFMGPLISQNAVSNLLNAQQTLLEGGAEALLEMQRFTDKGAFLTPGLLECSNMEDPPDQELFGPLLQIYRFKELSDAVDLANHTRYGLSAGVLSDNPAIFEYFQRHVRAGLINWNRPLTGASSARPFGGTGLSGNHRPSASAAADYCAYPVASLQSEAMELPDSLPPGLHIDDHIWSNT</sequence>
<comment type="catalytic activity">
    <reaction evidence="4">
        <text>N-succinyl-L-glutamate 5-semialdehyde + NAD(+) + H2O = N-succinyl-L-glutamate + NADH + 2 H(+)</text>
        <dbReference type="Rhea" id="RHEA:10812"/>
        <dbReference type="ChEBI" id="CHEBI:15377"/>
        <dbReference type="ChEBI" id="CHEBI:15378"/>
        <dbReference type="ChEBI" id="CHEBI:57540"/>
        <dbReference type="ChEBI" id="CHEBI:57945"/>
        <dbReference type="ChEBI" id="CHEBI:58520"/>
        <dbReference type="ChEBI" id="CHEBI:58763"/>
        <dbReference type="EC" id="1.2.1.71"/>
    </reaction>
</comment>
<dbReference type="UniPathway" id="UPA00185">
    <property type="reaction ID" value="UER00282"/>
</dbReference>
<dbReference type="InterPro" id="IPR016162">
    <property type="entry name" value="Ald_DH_N"/>
</dbReference>
<dbReference type="PROSITE" id="PS00687">
    <property type="entry name" value="ALDEHYDE_DEHYDR_GLU"/>
    <property type="match status" value="1"/>
</dbReference>
<feature type="domain" description="Aldehyde dehydrogenase" evidence="6">
    <location>
        <begin position="13"/>
        <end position="464"/>
    </location>
</feature>
<evidence type="ECO:0000256" key="1">
    <source>
        <dbReference type="ARBA" id="ARBA00022503"/>
    </source>
</evidence>
<name>A0A7U8C743_NEPCE</name>
<dbReference type="InterPro" id="IPR016161">
    <property type="entry name" value="Ald_DH/histidinol_DH"/>
</dbReference>
<dbReference type="PROSITE" id="PS00070">
    <property type="entry name" value="ALDEHYDE_DEHYDR_CYS"/>
    <property type="match status" value="1"/>
</dbReference>
<dbReference type="GO" id="GO:0019545">
    <property type="term" value="P:L-arginine catabolic process to succinate"/>
    <property type="evidence" value="ECO:0007669"/>
    <property type="project" value="UniProtKB-UniRule"/>
</dbReference>
<dbReference type="InterPro" id="IPR016160">
    <property type="entry name" value="Ald_DH_CS_CYS"/>
</dbReference>
<dbReference type="GO" id="GO:0019544">
    <property type="term" value="P:L-arginine catabolic process to L-glutamate"/>
    <property type="evidence" value="ECO:0007669"/>
    <property type="project" value="UniProtKB-UniRule"/>
</dbReference>
<dbReference type="HAMAP" id="MF_01174">
    <property type="entry name" value="Aldedh_AstD"/>
    <property type="match status" value="1"/>
</dbReference>
<dbReference type="InterPro" id="IPR015590">
    <property type="entry name" value="Aldehyde_DH_dom"/>
</dbReference>
<feature type="active site" evidence="4 5">
    <location>
        <position position="247"/>
    </location>
</feature>
<dbReference type="EMBL" id="AAOW01000001">
    <property type="protein sequence ID" value="EAR62783.1"/>
    <property type="molecule type" value="Genomic_DNA"/>
</dbReference>
<dbReference type="Pfam" id="PF00171">
    <property type="entry name" value="Aldedh"/>
    <property type="match status" value="1"/>
</dbReference>
<evidence type="ECO:0000256" key="3">
    <source>
        <dbReference type="ARBA" id="ARBA00023027"/>
    </source>
</evidence>
<dbReference type="NCBIfam" id="NF006992">
    <property type="entry name" value="PRK09457.1"/>
    <property type="match status" value="1"/>
</dbReference>
<dbReference type="GO" id="GO:0043824">
    <property type="term" value="F:succinylglutamate-semialdehyde dehydrogenase activity"/>
    <property type="evidence" value="ECO:0007669"/>
    <property type="project" value="UniProtKB-EC"/>
</dbReference>
<dbReference type="Proteomes" id="UP000002171">
    <property type="component" value="Unassembled WGS sequence"/>
</dbReference>
<feature type="active site" evidence="4">
    <location>
        <position position="281"/>
    </location>
</feature>
<dbReference type="PANTHER" id="PTHR11699">
    <property type="entry name" value="ALDEHYDE DEHYDROGENASE-RELATED"/>
    <property type="match status" value="1"/>
</dbReference>
<dbReference type="AlphaFoldDB" id="A0A7U8C743"/>
<evidence type="ECO:0000313" key="8">
    <source>
        <dbReference type="Proteomes" id="UP000002171"/>
    </source>
</evidence>
<dbReference type="InterPro" id="IPR016163">
    <property type="entry name" value="Ald_DH_C"/>
</dbReference>
<protein>
    <recommendedName>
        <fullName evidence="4">N-succinylglutamate 5-semialdehyde dehydrogenase</fullName>
        <ecNumber evidence="4">1.2.1.71</ecNumber>
    </recommendedName>
    <alternativeName>
        <fullName evidence="4">Succinylglutamic semialdehyde dehydrogenase</fullName>
        <shortName evidence="4">SGSD</shortName>
    </alternativeName>
</protein>
<dbReference type="FunFam" id="3.40.605.10:FF:000010">
    <property type="entry name" value="N-succinylglutamate 5-semialdehyde dehydrogenase"/>
    <property type="match status" value="1"/>
</dbReference>
<dbReference type="SUPFAM" id="SSF53720">
    <property type="entry name" value="ALDH-like"/>
    <property type="match status" value="1"/>
</dbReference>
<comment type="caution">
    <text evidence="7">The sequence shown here is derived from an EMBL/GenBank/DDBJ whole genome shotgun (WGS) entry which is preliminary data.</text>
</comment>
<dbReference type="OrthoDB" id="9812625at2"/>
<comment type="pathway">
    <text evidence="4">Amino-acid degradation; L-arginine degradation via AST pathway; L-glutamate and succinate from L-arginine: step 4/5.</text>
</comment>
<dbReference type="Gene3D" id="3.40.309.10">
    <property type="entry name" value="Aldehyde Dehydrogenase, Chain A, domain 2"/>
    <property type="match status" value="1"/>
</dbReference>
<keyword evidence="3 4" id="KW-0520">NAD</keyword>
<accession>A0A7U8C743</accession>
<evidence type="ECO:0000256" key="5">
    <source>
        <dbReference type="PROSITE-ProRule" id="PRU10007"/>
    </source>
</evidence>
<comment type="function">
    <text evidence="4">Catalyzes the NAD-dependent reduction of succinylglutamate semialdehyde into succinylglutamate.</text>
</comment>
<evidence type="ECO:0000256" key="4">
    <source>
        <dbReference type="HAMAP-Rule" id="MF_01174"/>
    </source>
</evidence>
<keyword evidence="2 4" id="KW-0560">Oxidoreductase</keyword>
<keyword evidence="1 4" id="KW-0056">Arginine metabolism</keyword>
<gene>
    <name evidence="4" type="primary">astD</name>
    <name evidence="7" type="ORF">MED92_06686</name>
</gene>
<proteinExistence type="inferred from homology"/>
<feature type="binding site" evidence="4">
    <location>
        <begin position="224"/>
        <end position="229"/>
    </location>
    <ligand>
        <name>NAD(+)</name>
        <dbReference type="ChEBI" id="CHEBI:57540"/>
    </ligand>
</feature>